<evidence type="ECO:0000313" key="3">
    <source>
        <dbReference type="EMBL" id="KAJ8028929.1"/>
    </source>
</evidence>
<dbReference type="AlphaFoldDB" id="A0A9Q1BLU5"/>
<evidence type="ECO:0000256" key="1">
    <source>
        <dbReference type="SAM" id="Coils"/>
    </source>
</evidence>
<feature type="compositionally biased region" description="Polar residues" evidence="2">
    <location>
        <begin position="266"/>
        <end position="276"/>
    </location>
</feature>
<accession>A0A9Q1BLU5</accession>
<gene>
    <name evidence="3" type="ORF">HOLleu_28188</name>
</gene>
<comment type="caution">
    <text evidence="3">The sequence shown here is derived from an EMBL/GenBank/DDBJ whole genome shotgun (WGS) entry which is preliminary data.</text>
</comment>
<keyword evidence="1" id="KW-0175">Coiled coil</keyword>
<dbReference type="EMBL" id="JAIZAY010000014">
    <property type="protein sequence ID" value="KAJ8028929.1"/>
    <property type="molecule type" value="Genomic_DNA"/>
</dbReference>
<reference evidence="3" key="1">
    <citation type="submission" date="2021-10" db="EMBL/GenBank/DDBJ databases">
        <title>Tropical sea cucumber genome reveals ecological adaptation and Cuvierian tubules defense mechanism.</title>
        <authorList>
            <person name="Chen T."/>
        </authorList>
    </citation>
    <scope>NUCLEOTIDE SEQUENCE</scope>
    <source>
        <strain evidence="3">Nanhai2018</strain>
        <tissue evidence="3">Muscle</tissue>
    </source>
</reference>
<evidence type="ECO:0000313" key="4">
    <source>
        <dbReference type="Proteomes" id="UP001152320"/>
    </source>
</evidence>
<name>A0A9Q1BLU5_HOLLE</name>
<feature type="region of interest" description="Disordered" evidence="2">
    <location>
        <begin position="770"/>
        <end position="790"/>
    </location>
</feature>
<organism evidence="3 4">
    <name type="scientific">Holothuria leucospilota</name>
    <name type="common">Black long sea cucumber</name>
    <name type="synonym">Mertensiothuria leucospilota</name>
    <dbReference type="NCBI Taxonomy" id="206669"/>
    <lineage>
        <taxon>Eukaryota</taxon>
        <taxon>Metazoa</taxon>
        <taxon>Echinodermata</taxon>
        <taxon>Eleutherozoa</taxon>
        <taxon>Echinozoa</taxon>
        <taxon>Holothuroidea</taxon>
        <taxon>Aspidochirotacea</taxon>
        <taxon>Aspidochirotida</taxon>
        <taxon>Holothuriidae</taxon>
        <taxon>Holothuria</taxon>
    </lineage>
</organism>
<evidence type="ECO:0000256" key="2">
    <source>
        <dbReference type="SAM" id="MobiDB-lite"/>
    </source>
</evidence>
<feature type="region of interest" description="Disordered" evidence="2">
    <location>
        <begin position="252"/>
        <end position="294"/>
    </location>
</feature>
<feature type="compositionally biased region" description="Basic and acidic residues" evidence="2">
    <location>
        <begin position="883"/>
        <end position="895"/>
    </location>
</feature>
<protein>
    <submittedName>
        <fullName evidence="3">Uncharacterized protein</fullName>
    </submittedName>
</protein>
<dbReference type="Proteomes" id="UP001152320">
    <property type="component" value="Chromosome 14"/>
</dbReference>
<keyword evidence="4" id="KW-1185">Reference proteome</keyword>
<feature type="region of interest" description="Disordered" evidence="2">
    <location>
        <begin position="883"/>
        <end position="912"/>
    </location>
</feature>
<sequence>MNLGLPKVSGEYEGNVYAVKNFSDENFTNASRREFMFEQGREILHRSRSDGEVIYSRQGQESEETWYSFLSNAKGLHDEQPRQSISPTVEGEINCSNGAELYDGELPWVVLPKTEFIANCLMSKTSRASVKKPNIDRNQNEQQPSAECNKIKSELSDRESFSVLEREFVENWPLSKASPEPVEMAEINTNQNDQQLLKISEEKGKIGDETLLIVLDDGYQKDKNFKENQQVTQKRSIVLEENGEDVSKRATFYIGSRPNSGKRDQGSTSRTQSQVIENGEIGKDKQGNGDEEYPLSPQQTHCDFYDDIEVILDEPTHRNETLDLSRITDGQTSPFNDKTKAVTKNSLKSNGSGNTCLISGCDENSLLLPIVSEQPTLPQPTRMEKPVAIRAQPFCSGGSRYNCGEKFSHRNNTEINLISLSSSSESNCSECDSKIKELSKGINEIDLPISVSEEDSVTVFQCPKPSDKLHLMDKTYSPLYTVKSLTDLSLIVTEETKSLNSQEVKNKAASETTTPPLLITVETNPQTIDVDDAGMKNDFHTTIHNPERPTSAIPKHEYESYIAIDHVVPTKLCDEKSAQILNEGSPTNDEETVTDAANRNDVKLGTHFGENVREQPSHEMFRISDGVDPDLIHFFTQGAISPSPPMSAVSESTNTSVDNEVADIMNTGSDDYVIEFKSESSNDWTISSAESDVGNTKAPLSFDRKNDKDIYVESRQVPATSPEPFQAYPPKEFLIDIYQSSENIYNKSLNLSGREEFRETEERTIKVHNDEEDSCTPKAKNQPYGTDEQSYGDEDRLLISISPFKPPERENNTPENMHQGGDIRKNEPSVKVYIDKSSIDRNQYNKINAQENVPAKSDDLTNKCDKLKTEKPLNTRRTLENIENHDFQPLERTTDSESLLEKLPSVPSEPPTVFRKEESSLDMKHVLVRNVDPWPAIYEDVVSLTAATDDDVGSAMYPELDIFAKARLRQGGLYHWEMNCLLTELSREQEENKRLARDSKRAMQEFLQVKKEVENILSKFGSQICVEML</sequence>
<feature type="region of interest" description="Disordered" evidence="2">
    <location>
        <begin position="803"/>
        <end position="824"/>
    </location>
</feature>
<proteinExistence type="predicted"/>
<feature type="coiled-coil region" evidence="1">
    <location>
        <begin position="978"/>
        <end position="1005"/>
    </location>
</feature>